<dbReference type="Gene3D" id="2.60.120.10">
    <property type="entry name" value="Jelly Rolls"/>
    <property type="match status" value="2"/>
</dbReference>
<feature type="domain" description="Pirin C-terminal" evidence="4">
    <location>
        <begin position="173"/>
        <end position="270"/>
    </location>
</feature>
<evidence type="ECO:0000256" key="2">
    <source>
        <dbReference type="RuleBase" id="RU003457"/>
    </source>
</evidence>
<dbReference type="InterPro" id="IPR008778">
    <property type="entry name" value="Pirin_C_dom"/>
</dbReference>
<evidence type="ECO:0008006" key="7">
    <source>
        <dbReference type="Google" id="ProtNLM"/>
    </source>
</evidence>
<dbReference type="EMBL" id="BMIT01000008">
    <property type="protein sequence ID" value="GGE98430.1"/>
    <property type="molecule type" value="Genomic_DNA"/>
</dbReference>
<dbReference type="InterPro" id="IPR014710">
    <property type="entry name" value="RmlC-like_jellyroll"/>
</dbReference>
<keyword evidence="6" id="KW-1185">Reference proteome</keyword>
<evidence type="ECO:0000313" key="6">
    <source>
        <dbReference type="Proteomes" id="UP000638462"/>
    </source>
</evidence>
<name>A0ABQ1TNB5_9GAMM</name>
<evidence type="ECO:0000259" key="3">
    <source>
        <dbReference type="Pfam" id="PF02678"/>
    </source>
</evidence>
<dbReference type="InterPro" id="IPR003829">
    <property type="entry name" value="Pirin_N_dom"/>
</dbReference>
<dbReference type="InterPro" id="IPR012093">
    <property type="entry name" value="Pirin"/>
</dbReference>
<dbReference type="PIRSF" id="PIRSF006232">
    <property type="entry name" value="Pirin"/>
    <property type="match status" value="1"/>
</dbReference>
<gene>
    <name evidence="5" type="ORF">GCM10008027_24140</name>
</gene>
<sequence>MATLLTATSHDIGGLDVKRILPHFDKKMVGPFIFFDHMGPNHFPRGEGINVRPHPHIGLSTLTYLFTGSIYHRDSLGNSLQIEPGDVNWMTAGRGIVHSERESLEVRASEHDINGLQCWVALPESMTEIAPRFEHIKKQQLPEKIEKGVLMRLIVGDAYGLSSPVKNYSPMFYVDTVAEQGSHIAKPHPHHETAVYVIYGEISVGDTRYTQGNFVLLDDSEHEITTLVHSRFILLGGSKFNKVPYLHWNFVAYSKERIEQAKQDWQAQRFASIPGDELEYIELPTAKK</sequence>
<protein>
    <recommendedName>
        <fullName evidence="7">Pirin family protein</fullName>
    </recommendedName>
</protein>
<accession>A0ABQ1TNB5</accession>
<dbReference type="PANTHER" id="PTHR13903">
    <property type="entry name" value="PIRIN-RELATED"/>
    <property type="match status" value="1"/>
</dbReference>
<comment type="similarity">
    <text evidence="1 2">Belongs to the pirin family.</text>
</comment>
<dbReference type="PANTHER" id="PTHR13903:SF8">
    <property type="entry name" value="PIRIN"/>
    <property type="match status" value="1"/>
</dbReference>
<evidence type="ECO:0000256" key="1">
    <source>
        <dbReference type="ARBA" id="ARBA00008416"/>
    </source>
</evidence>
<feature type="domain" description="Pirin N-terminal" evidence="3">
    <location>
        <begin position="18"/>
        <end position="120"/>
    </location>
</feature>
<comment type="caution">
    <text evidence="5">The sequence shown here is derived from an EMBL/GenBank/DDBJ whole genome shotgun (WGS) entry which is preliminary data.</text>
</comment>
<dbReference type="SUPFAM" id="SSF51182">
    <property type="entry name" value="RmlC-like cupins"/>
    <property type="match status" value="1"/>
</dbReference>
<organism evidence="5 6">
    <name type="scientific">Pseudoalteromonas gelatinilytica</name>
    <dbReference type="NCBI Taxonomy" id="1703256"/>
    <lineage>
        <taxon>Bacteria</taxon>
        <taxon>Pseudomonadati</taxon>
        <taxon>Pseudomonadota</taxon>
        <taxon>Gammaproteobacteria</taxon>
        <taxon>Alteromonadales</taxon>
        <taxon>Pseudoalteromonadaceae</taxon>
        <taxon>Pseudoalteromonas</taxon>
    </lineage>
</organism>
<dbReference type="Pfam" id="PF05726">
    <property type="entry name" value="Pirin_C"/>
    <property type="match status" value="1"/>
</dbReference>
<evidence type="ECO:0000259" key="4">
    <source>
        <dbReference type="Pfam" id="PF05726"/>
    </source>
</evidence>
<dbReference type="RefSeq" id="WP_188729254.1">
    <property type="nucleotide sequence ID" value="NZ_BMIT01000008.1"/>
</dbReference>
<evidence type="ECO:0000313" key="5">
    <source>
        <dbReference type="EMBL" id="GGE98430.1"/>
    </source>
</evidence>
<dbReference type="Proteomes" id="UP000638462">
    <property type="component" value="Unassembled WGS sequence"/>
</dbReference>
<reference evidence="6" key="1">
    <citation type="journal article" date="2019" name="Int. J. Syst. Evol. Microbiol.">
        <title>The Global Catalogue of Microorganisms (GCM) 10K type strain sequencing project: providing services to taxonomists for standard genome sequencing and annotation.</title>
        <authorList>
            <consortium name="The Broad Institute Genomics Platform"/>
            <consortium name="The Broad Institute Genome Sequencing Center for Infectious Disease"/>
            <person name="Wu L."/>
            <person name="Ma J."/>
        </authorList>
    </citation>
    <scope>NUCLEOTIDE SEQUENCE [LARGE SCALE GENOMIC DNA]</scope>
    <source>
        <strain evidence="6">CGMCC 1.15394</strain>
    </source>
</reference>
<dbReference type="CDD" id="cd02909">
    <property type="entry name" value="cupin_pirin_N"/>
    <property type="match status" value="1"/>
</dbReference>
<dbReference type="InterPro" id="IPR011051">
    <property type="entry name" value="RmlC_Cupin_sf"/>
</dbReference>
<proteinExistence type="inferred from homology"/>
<dbReference type="Pfam" id="PF02678">
    <property type="entry name" value="Pirin"/>
    <property type="match status" value="1"/>
</dbReference>